<dbReference type="InterPro" id="IPR005471">
    <property type="entry name" value="Tscrpt_reg_IclR_N"/>
</dbReference>
<name>M0A126_9EURY</name>
<dbReference type="CDD" id="cd00090">
    <property type="entry name" value="HTH_ARSR"/>
    <property type="match status" value="1"/>
</dbReference>
<dbReference type="InterPro" id="IPR050707">
    <property type="entry name" value="HTH_MetabolicPath_Reg"/>
</dbReference>
<dbReference type="GO" id="GO:0003700">
    <property type="term" value="F:DNA-binding transcription factor activity"/>
    <property type="evidence" value="ECO:0007669"/>
    <property type="project" value="TreeGrafter"/>
</dbReference>
<keyword evidence="3" id="KW-0804">Transcription</keyword>
<evidence type="ECO:0000256" key="3">
    <source>
        <dbReference type="ARBA" id="ARBA00023163"/>
    </source>
</evidence>
<gene>
    <name evidence="6" type="ORF">C484_10281</name>
</gene>
<dbReference type="PANTHER" id="PTHR30136:SF35">
    <property type="entry name" value="HTH-TYPE TRANSCRIPTIONAL REGULATOR RV1719"/>
    <property type="match status" value="1"/>
</dbReference>
<feature type="domain" description="HTH iclR-type" evidence="4">
    <location>
        <begin position="8"/>
        <end position="67"/>
    </location>
</feature>
<dbReference type="InterPro" id="IPR036388">
    <property type="entry name" value="WH-like_DNA-bd_sf"/>
</dbReference>
<comment type="caution">
    <text evidence="6">The sequence shown here is derived from an EMBL/GenBank/DDBJ whole genome shotgun (WGS) entry which is preliminary data.</text>
</comment>
<dbReference type="Gene3D" id="1.10.10.10">
    <property type="entry name" value="Winged helix-like DNA-binding domain superfamily/Winged helix DNA-binding domain"/>
    <property type="match status" value="1"/>
</dbReference>
<keyword evidence="2" id="KW-0238">DNA-binding</keyword>
<evidence type="ECO:0000259" key="5">
    <source>
        <dbReference type="PROSITE" id="PS51078"/>
    </source>
</evidence>
<accession>M0A126</accession>
<keyword evidence="7" id="KW-1185">Reference proteome</keyword>
<dbReference type="PROSITE" id="PS51078">
    <property type="entry name" value="ICLR_ED"/>
    <property type="match status" value="1"/>
</dbReference>
<dbReference type="OrthoDB" id="14763at2157"/>
<dbReference type="InterPro" id="IPR014757">
    <property type="entry name" value="Tscrpt_reg_IclR_C"/>
</dbReference>
<dbReference type="EMBL" id="AOIL01000035">
    <property type="protein sequence ID" value="ELY91542.1"/>
    <property type="molecule type" value="Genomic_DNA"/>
</dbReference>
<protein>
    <submittedName>
        <fullName evidence="6">IclR family transcriptional regulator</fullName>
    </submittedName>
</protein>
<dbReference type="InterPro" id="IPR029016">
    <property type="entry name" value="GAF-like_dom_sf"/>
</dbReference>
<dbReference type="SUPFAM" id="SSF46785">
    <property type="entry name" value="Winged helix' DNA-binding domain"/>
    <property type="match status" value="1"/>
</dbReference>
<evidence type="ECO:0000313" key="6">
    <source>
        <dbReference type="EMBL" id="ELY91542.1"/>
    </source>
</evidence>
<dbReference type="SMART" id="SM00346">
    <property type="entry name" value="HTH_ICLR"/>
    <property type="match status" value="1"/>
</dbReference>
<evidence type="ECO:0000256" key="1">
    <source>
        <dbReference type="ARBA" id="ARBA00023015"/>
    </source>
</evidence>
<dbReference type="PANTHER" id="PTHR30136">
    <property type="entry name" value="HELIX-TURN-HELIX TRANSCRIPTIONAL REGULATOR, ICLR FAMILY"/>
    <property type="match status" value="1"/>
</dbReference>
<dbReference type="InterPro" id="IPR011991">
    <property type="entry name" value="ArsR-like_HTH"/>
</dbReference>
<reference evidence="6 7" key="1">
    <citation type="journal article" date="2014" name="PLoS Genet.">
        <title>Phylogenetically driven sequencing of extremely halophilic archaea reveals strategies for static and dynamic osmo-response.</title>
        <authorList>
            <person name="Becker E.A."/>
            <person name="Seitzer P.M."/>
            <person name="Tritt A."/>
            <person name="Larsen D."/>
            <person name="Krusor M."/>
            <person name="Yao A.I."/>
            <person name="Wu D."/>
            <person name="Madern D."/>
            <person name="Eisen J.A."/>
            <person name="Darling A.E."/>
            <person name="Facciotti M.T."/>
        </authorList>
    </citation>
    <scope>NUCLEOTIDE SEQUENCE [LARGE SCALE GENOMIC DNA]</scope>
    <source>
        <strain evidence="6 7">DSM 12281</strain>
    </source>
</reference>
<dbReference type="AlphaFoldDB" id="M0A126"/>
<evidence type="ECO:0000256" key="2">
    <source>
        <dbReference type="ARBA" id="ARBA00023125"/>
    </source>
</evidence>
<dbReference type="Pfam" id="PF01614">
    <property type="entry name" value="IclR_C"/>
    <property type="match status" value="1"/>
</dbReference>
<dbReference type="RefSeq" id="WP_006825808.1">
    <property type="nucleotide sequence ID" value="NZ_AOIL01000035.1"/>
</dbReference>
<dbReference type="SUPFAM" id="SSF55781">
    <property type="entry name" value="GAF domain-like"/>
    <property type="match status" value="1"/>
</dbReference>
<evidence type="ECO:0000313" key="7">
    <source>
        <dbReference type="Proteomes" id="UP000011648"/>
    </source>
</evidence>
<dbReference type="PATRIC" id="fig|1230458.4.peg.2072"/>
<dbReference type="Gene3D" id="3.30.450.40">
    <property type="match status" value="1"/>
</dbReference>
<dbReference type="GO" id="GO:0045892">
    <property type="term" value="P:negative regulation of DNA-templated transcription"/>
    <property type="evidence" value="ECO:0007669"/>
    <property type="project" value="TreeGrafter"/>
</dbReference>
<dbReference type="Pfam" id="PF09339">
    <property type="entry name" value="HTH_IclR"/>
    <property type="match status" value="1"/>
</dbReference>
<feature type="domain" description="IclR-ED" evidence="5">
    <location>
        <begin position="68"/>
        <end position="252"/>
    </location>
</feature>
<keyword evidence="1" id="KW-0805">Transcription regulation</keyword>
<proteinExistence type="predicted"/>
<dbReference type="GO" id="GO:0003677">
    <property type="term" value="F:DNA binding"/>
    <property type="evidence" value="ECO:0007669"/>
    <property type="project" value="UniProtKB-KW"/>
</dbReference>
<sequence length="253" mass="28428">MNSAKHPIQAVQRTLDIVDVLKEKREARVTDIADELDFSKGTIHCHLATLEQNGYVVKNGQQYSLGLQFIDLAHHATDRVDIYDITRAEVDKLAAESGEMALFTVEEHGEGICLYKAEGEDAVQTELYVGYRNKLYHTAVGKVLLAFMPEERREEIIRETNFEQITPNTITDPGELRAQLTEIRERGIAYNHEETIQGLVGLGAPIRDQDGTLYGAVSLIGPVSRMEDERLTEELPKLIRRAVNIVEVNITSL</sequence>
<organism evidence="6 7">
    <name type="scientific">Natrialba taiwanensis DSM 12281</name>
    <dbReference type="NCBI Taxonomy" id="1230458"/>
    <lineage>
        <taxon>Archaea</taxon>
        <taxon>Methanobacteriati</taxon>
        <taxon>Methanobacteriota</taxon>
        <taxon>Stenosarchaea group</taxon>
        <taxon>Halobacteria</taxon>
        <taxon>Halobacteriales</taxon>
        <taxon>Natrialbaceae</taxon>
        <taxon>Natrialba</taxon>
    </lineage>
</organism>
<dbReference type="PROSITE" id="PS51077">
    <property type="entry name" value="HTH_ICLR"/>
    <property type="match status" value="1"/>
</dbReference>
<dbReference type="InterPro" id="IPR036390">
    <property type="entry name" value="WH_DNA-bd_sf"/>
</dbReference>
<evidence type="ECO:0000259" key="4">
    <source>
        <dbReference type="PROSITE" id="PS51077"/>
    </source>
</evidence>
<dbReference type="Proteomes" id="UP000011648">
    <property type="component" value="Unassembled WGS sequence"/>
</dbReference>